<gene>
    <name evidence="1" type="ORF">RV045_08380</name>
</gene>
<keyword evidence="2" id="KW-1185">Reference proteome</keyword>
<reference evidence="1" key="1">
    <citation type="submission" date="2023-10" db="EMBL/GenBank/DDBJ databases">
        <title>Amphibacter perezi, gen. nov., sp. nov. a novel taxa of the family Comamonadaceae, class Betaproteobacteria isolated from the skin microbiota of Pelophylax perezi from different populations.</title>
        <authorList>
            <person name="Costa S."/>
            <person name="Proenca D.N."/>
            <person name="Lopes I."/>
            <person name="Morais P.V."/>
        </authorList>
    </citation>
    <scope>NUCLEOTIDE SEQUENCE</scope>
    <source>
        <strain evidence="1">SL12-8</strain>
    </source>
</reference>
<dbReference type="EMBL" id="JAWDIE010000011">
    <property type="protein sequence ID" value="MEJ7138446.1"/>
    <property type="molecule type" value="Genomic_DNA"/>
</dbReference>
<dbReference type="Proteomes" id="UP001364695">
    <property type="component" value="Unassembled WGS sequence"/>
</dbReference>
<comment type="caution">
    <text evidence="1">The sequence shown here is derived from an EMBL/GenBank/DDBJ whole genome shotgun (WGS) entry which is preliminary data.</text>
</comment>
<evidence type="ECO:0000313" key="2">
    <source>
        <dbReference type="Proteomes" id="UP001364695"/>
    </source>
</evidence>
<protein>
    <submittedName>
        <fullName evidence="1">Pilin</fullName>
    </submittedName>
</protein>
<evidence type="ECO:0000313" key="1">
    <source>
        <dbReference type="EMBL" id="MEJ7138446.1"/>
    </source>
</evidence>
<proteinExistence type="predicted"/>
<accession>A0ACC6P2M4</accession>
<name>A0ACC6P2M4_9BURK</name>
<organism evidence="1 2">
    <name type="scientific">Amphibiibacter pelophylacis</name>
    <dbReference type="NCBI Taxonomy" id="1799477"/>
    <lineage>
        <taxon>Bacteria</taxon>
        <taxon>Pseudomonadati</taxon>
        <taxon>Pseudomonadota</taxon>
        <taxon>Betaproteobacteria</taxon>
        <taxon>Burkholderiales</taxon>
        <taxon>Sphaerotilaceae</taxon>
        <taxon>Amphibiibacter</taxon>
    </lineage>
</organism>
<sequence length="174" mass="18206">MCDPLFLRPGRRGFSLIELMVVLAIMGVLAALAIPAYSSYVSRARLSEALSQAASYKTLVLENVSAGRPFNQGLNDDGSEYLKVGTANVRSVRIIATTGAIGVDTSDVPGQGTFYLIPYTGADKAKAPLRPGVSPPGNISWLCVGDGWAQVGNDFYKGTLSPGVTPASCRAPAP</sequence>